<dbReference type="GO" id="GO:0015689">
    <property type="term" value="P:molybdate ion transport"/>
    <property type="evidence" value="ECO:0007669"/>
    <property type="project" value="InterPro"/>
</dbReference>
<protein>
    <submittedName>
        <fullName evidence="3">Molybdenum-pterin-binding protein MopA</fullName>
    </submittedName>
</protein>
<accession>A0A380TG67</accession>
<reference evidence="3" key="1">
    <citation type="submission" date="2018-07" db="EMBL/GenBank/DDBJ databases">
        <authorList>
            <person name="Quirk P.G."/>
            <person name="Krulwich T.A."/>
        </authorList>
    </citation>
    <scope>NUCLEOTIDE SEQUENCE</scope>
</reference>
<feature type="domain" description="Mop" evidence="2">
    <location>
        <begin position="74"/>
        <end position="140"/>
    </location>
</feature>
<dbReference type="AlphaFoldDB" id="A0A380TG67"/>
<dbReference type="EMBL" id="UIDG01000317">
    <property type="protein sequence ID" value="SUS07138.1"/>
    <property type="molecule type" value="Genomic_DNA"/>
</dbReference>
<dbReference type="InterPro" id="IPR008995">
    <property type="entry name" value="Mo/tungstate-bd_C_term_dom"/>
</dbReference>
<dbReference type="InterPro" id="IPR004606">
    <property type="entry name" value="Mop_domain"/>
</dbReference>
<dbReference type="SUPFAM" id="SSF50331">
    <property type="entry name" value="MOP-like"/>
    <property type="match status" value="2"/>
</dbReference>
<dbReference type="PANTHER" id="PTHR30432">
    <property type="entry name" value="TRANSCRIPTIONAL REGULATOR MODE"/>
    <property type="match status" value="1"/>
</dbReference>
<dbReference type="InterPro" id="IPR005116">
    <property type="entry name" value="Transp-assoc_OB_typ1"/>
</dbReference>
<dbReference type="PANTHER" id="PTHR30432:SF1">
    <property type="entry name" value="DNA-BINDING TRANSCRIPTIONAL DUAL REGULATOR MODE"/>
    <property type="match status" value="1"/>
</dbReference>
<sequence length="141" mass="14379">MRTSARNALPGIVKAINQGPISAEVDLEIAPGMTICAIVTKRSVAALDLKPGRKATALIKSNFVLLARDVDAGKVSARNCLAGVVTNVMDGPINSELTLDLGGGLELTAVITGGSVQALGLKPGERASALIKASHIILAVD</sequence>
<dbReference type="PROSITE" id="PS51866">
    <property type="entry name" value="MOP"/>
    <property type="match status" value="2"/>
</dbReference>
<feature type="domain" description="Mop" evidence="2">
    <location>
        <begin position="2"/>
        <end position="68"/>
    </location>
</feature>
<dbReference type="Gene3D" id="2.40.50.100">
    <property type="match status" value="2"/>
</dbReference>
<organism evidence="3">
    <name type="scientific">metagenome</name>
    <dbReference type="NCBI Taxonomy" id="256318"/>
    <lineage>
        <taxon>unclassified sequences</taxon>
        <taxon>metagenomes</taxon>
    </lineage>
</organism>
<keyword evidence="1" id="KW-0500">Molybdenum</keyword>
<dbReference type="NCBIfam" id="TIGR00638">
    <property type="entry name" value="Mop"/>
    <property type="match status" value="2"/>
</dbReference>
<gene>
    <name evidence="3" type="ORF">DF3PB_3840002</name>
</gene>
<dbReference type="InterPro" id="IPR051815">
    <property type="entry name" value="Molybdate_resp_trans_reg"/>
</dbReference>
<evidence type="ECO:0000256" key="1">
    <source>
        <dbReference type="ARBA" id="ARBA00022505"/>
    </source>
</evidence>
<name>A0A380TG67_9ZZZZ</name>
<proteinExistence type="predicted"/>
<evidence type="ECO:0000259" key="2">
    <source>
        <dbReference type="PROSITE" id="PS51866"/>
    </source>
</evidence>
<dbReference type="Pfam" id="PF03459">
    <property type="entry name" value="TOBE"/>
    <property type="match status" value="2"/>
</dbReference>
<evidence type="ECO:0000313" key="3">
    <source>
        <dbReference type="EMBL" id="SUS07138.1"/>
    </source>
</evidence>